<dbReference type="NCBIfam" id="NF009154">
    <property type="entry name" value="PRK12497.3-3"/>
    <property type="match status" value="1"/>
</dbReference>
<accession>A0A543HS37</accession>
<evidence type="ECO:0000313" key="4">
    <source>
        <dbReference type="Proteomes" id="UP000318331"/>
    </source>
</evidence>
<dbReference type="CDD" id="cd20736">
    <property type="entry name" value="PoNe_Nuclease"/>
    <property type="match status" value="1"/>
</dbReference>
<gene>
    <name evidence="3" type="ORF">FB466_2008</name>
</gene>
<proteinExistence type="inferred from homology"/>
<dbReference type="OrthoDB" id="9794876at2"/>
<sequence length="118" mass="13495">MARKDEIGRWGEEIAVGFVEQLGYTIVERNWRHTMGEIDVIARDVDQTVFIEVKTRSGRGYGHPFEAITTEKLARLRRLALAWCRAQEHPPTRIRLDAVAVLGRPDRGAQVEHLMGVF</sequence>
<organism evidence="3 4">
    <name type="scientific">Klugiella xanthotipulae</name>
    <dbReference type="NCBI Taxonomy" id="244735"/>
    <lineage>
        <taxon>Bacteria</taxon>
        <taxon>Bacillati</taxon>
        <taxon>Actinomycetota</taxon>
        <taxon>Actinomycetes</taxon>
        <taxon>Micrococcales</taxon>
        <taxon>Microbacteriaceae</taxon>
        <taxon>Klugiella</taxon>
    </lineage>
</organism>
<comment type="similarity">
    <text evidence="1 2">Belongs to the UPF0102 family.</text>
</comment>
<dbReference type="AlphaFoldDB" id="A0A543HS37"/>
<name>A0A543HS37_9MICO</name>
<evidence type="ECO:0000256" key="2">
    <source>
        <dbReference type="HAMAP-Rule" id="MF_00048"/>
    </source>
</evidence>
<dbReference type="EMBL" id="VFPN01000003">
    <property type="protein sequence ID" value="TQM61079.1"/>
    <property type="molecule type" value="Genomic_DNA"/>
</dbReference>
<dbReference type="Gene3D" id="3.40.1350.10">
    <property type="match status" value="1"/>
</dbReference>
<dbReference type="GO" id="GO:0004519">
    <property type="term" value="F:endonuclease activity"/>
    <property type="evidence" value="ECO:0007669"/>
    <property type="project" value="UniProtKB-KW"/>
</dbReference>
<dbReference type="SUPFAM" id="SSF52980">
    <property type="entry name" value="Restriction endonuclease-like"/>
    <property type="match status" value="1"/>
</dbReference>
<dbReference type="Proteomes" id="UP000318331">
    <property type="component" value="Unassembled WGS sequence"/>
</dbReference>
<evidence type="ECO:0000313" key="3">
    <source>
        <dbReference type="EMBL" id="TQM61079.1"/>
    </source>
</evidence>
<keyword evidence="3" id="KW-0255">Endonuclease</keyword>
<dbReference type="Pfam" id="PF02021">
    <property type="entry name" value="UPF0102"/>
    <property type="match status" value="1"/>
</dbReference>
<comment type="caution">
    <text evidence="3">The sequence shown here is derived from an EMBL/GenBank/DDBJ whole genome shotgun (WGS) entry which is preliminary data.</text>
</comment>
<dbReference type="NCBIfam" id="NF009150">
    <property type="entry name" value="PRK12497.1-3"/>
    <property type="match status" value="1"/>
</dbReference>
<reference evidence="3 4" key="1">
    <citation type="submission" date="2019-06" db="EMBL/GenBank/DDBJ databases">
        <title>Sequencing the genomes of 1000 actinobacteria strains.</title>
        <authorList>
            <person name="Klenk H.-P."/>
        </authorList>
    </citation>
    <scope>NUCLEOTIDE SEQUENCE [LARGE SCALE GENOMIC DNA]</scope>
    <source>
        <strain evidence="3 4">DSM 18031</strain>
    </source>
</reference>
<dbReference type="PANTHER" id="PTHR34039">
    <property type="entry name" value="UPF0102 PROTEIN YRAN"/>
    <property type="match status" value="1"/>
</dbReference>
<keyword evidence="3" id="KW-0378">Hydrolase</keyword>
<dbReference type="GO" id="GO:0003676">
    <property type="term" value="F:nucleic acid binding"/>
    <property type="evidence" value="ECO:0007669"/>
    <property type="project" value="InterPro"/>
</dbReference>
<dbReference type="InterPro" id="IPR011856">
    <property type="entry name" value="tRNA_endonuc-like_dom_sf"/>
</dbReference>
<dbReference type="InterPro" id="IPR011335">
    <property type="entry name" value="Restrct_endonuc-II-like"/>
</dbReference>
<dbReference type="InterPro" id="IPR003509">
    <property type="entry name" value="UPF0102_YraN-like"/>
</dbReference>
<dbReference type="PANTHER" id="PTHR34039:SF1">
    <property type="entry name" value="UPF0102 PROTEIN YRAN"/>
    <property type="match status" value="1"/>
</dbReference>
<evidence type="ECO:0000256" key="1">
    <source>
        <dbReference type="ARBA" id="ARBA00006738"/>
    </source>
</evidence>
<keyword evidence="4" id="KW-1185">Reference proteome</keyword>
<dbReference type="HAMAP" id="MF_00048">
    <property type="entry name" value="UPF0102"/>
    <property type="match status" value="1"/>
</dbReference>
<protein>
    <recommendedName>
        <fullName evidence="2">UPF0102 protein FB466_2008</fullName>
    </recommendedName>
</protein>
<keyword evidence="3" id="KW-0540">Nuclease</keyword>
<dbReference type="RefSeq" id="WP_141918174.1">
    <property type="nucleotide sequence ID" value="NZ_BAAAYS010000016.1"/>
</dbReference>